<organism evidence="2">
    <name type="scientific">viral metagenome</name>
    <dbReference type="NCBI Taxonomy" id="1070528"/>
    <lineage>
        <taxon>unclassified sequences</taxon>
        <taxon>metagenomes</taxon>
        <taxon>organismal metagenomes</taxon>
    </lineage>
</organism>
<protein>
    <submittedName>
        <fullName evidence="2">Uncharacterized protein</fullName>
    </submittedName>
</protein>
<feature type="compositionally biased region" description="Basic residues" evidence="1">
    <location>
        <begin position="18"/>
        <end position="45"/>
    </location>
</feature>
<name>A0A6C0IG50_9ZZZZ</name>
<sequence length="45" mass="5482">MKYKVCVGEGKPEQTGGRRTRHKKQRTLRKQKRSTRTKRKQNKRK</sequence>
<accession>A0A6C0IG50</accession>
<evidence type="ECO:0000313" key="2">
    <source>
        <dbReference type="EMBL" id="QHT92168.1"/>
    </source>
</evidence>
<dbReference type="AlphaFoldDB" id="A0A6C0IG50"/>
<evidence type="ECO:0000256" key="1">
    <source>
        <dbReference type="SAM" id="MobiDB-lite"/>
    </source>
</evidence>
<dbReference type="EMBL" id="MN740182">
    <property type="protein sequence ID" value="QHT92168.1"/>
    <property type="molecule type" value="Genomic_DNA"/>
</dbReference>
<reference evidence="2" key="1">
    <citation type="journal article" date="2020" name="Nature">
        <title>Giant virus diversity and host interactions through global metagenomics.</title>
        <authorList>
            <person name="Schulz F."/>
            <person name="Roux S."/>
            <person name="Paez-Espino D."/>
            <person name="Jungbluth S."/>
            <person name="Walsh D.A."/>
            <person name="Denef V.J."/>
            <person name="McMahon K.D."/>
            <person name="Konstantinidis K.T."/>
            <person name="Eloe-Fadrosh E.A."/>
            <person name="Kyrpides N.C."/>
            <person name="Woyke T."/>
        </authorList>
    </citation>
    <scope>NUCLEOTIDE SEQUENCE</scope>
    <source>
        <strain evidence="2">GVMAG-M-3300023184-88</strain>
    </source>
</reference>
<proteinExistence type="predicted"/>
<feature type="region of interest" description="Disordered" evidence="1">
    <location>
        <begin position="1"/>
        <end position="45"/>
    </location>
</feature>